<evidence type="ECO:0000313" key="2">
    <source>
        <dbReference type="EMBL" id="CAJ61910.1"/>
    </source>
</evidence>
<evidence type="ECO:0000256" key="1">
    <source>
        <dbReference type="SAM" id="MobiDB-lite"/>
    </source>
</evidence>
<keyword evidence="3" id="KW-1185">Reference proteome</keyword>
<gene>
    <name evidence="2" type="ordered locus">FRAAL3266</name>
</gene>
<dbReference type="Proteomes" id="UP000000657">
    <property type="component" value="Chromosome"/>
</dbReference>
<feature type="compositionally biased region" description="Low complexity" evidence="1">
    <location>
        <begin position="423"/>
        <end position="436"/>
    </location>
</feature>
<feature type="region of interest" description="Disordered" evidence="1">
    <location>
        <begin position="413"/>
        <end position="481"/>
    </location>
</feature>
<dbReference type="eggNOG" id="COG3266">
    <property type="taxonomic scope" value="Bacteria"/>
</dbReference>
<feature type="compositionally biased region" description="Pro residues" evidence="1">
    <location>
        <begin position="437"/>
        <end position="452"/>
    </location>
</feature>
<evidence type="ECO:0000313" key="3">
    <source>
        <dbReference type="Proteomes" id="UP000000657"/>
    </source>
</evidence>
<organism evidence="2 3">
    <name type="scientific">Frankia alni (strain DSM 45986 / CECT 9034 / ACN14a)</name>
    <dbReference type="NCBI Taxonomy" id="326424"/>
    <lineage>
        <taxon>Bacteria</taxon>
        <taxon>Bacillati</taxon>
        <taxon>Actinomycetota</taxon>
        <taxon>Actinomycetes</taxon>
        <taxon>Frankiales</taxon>
        <taxon>Frankiaceae</taxon>
        <taxon>Frankia</taxon>
    </lineage>
</organism>
<feature type="compositionally biased region" description="Basic and acidic residues" evidence="1">
    <location>
        <begin position="93"/>
        <end position="104"/>
    </location>
</feature>
<protein>
    <submittedName>
        <fullName evidence="2">Uncharacterized protein</fullName>
    </submittedName>
</protein>
<name>Q0RKP5_FRAAA</name>
<sequence>MAGQHLLRWGADVELADVVRDAIAGHLDPATVGDPRPEVAGLILGALVDALGVGLADVPAALVDDILTGEPRRAPVRDADEGGGEAGKGGGEAGRDRSDDRSRDCGAAGTGEAEHASGARSCGGGVGRLMGRRPARRGVPSPADVPRGLDPAVLDVVPVPAGLWARAPGMLPPAPDEPALHALPPRSRGICVIVGAPGEPVPDVPVVADLLRAMPAADDPDGMHVVRYGVDPADGPCLPQRLADRLGRPVLAQHGLLLTGADGWPRVSAIDVGRACWWHPLAEQSVYPPAGPPRVARWRAPAPWLTDLGGGYYRLQDDWLVQVVPAGIALRHAGWPADPDVDAAPHDPGRFDLLLDAPAAGLVAGLSDGLLTALGRLADALPGPARLRLRVVLPAGLGTAQALRLRWAVPAPQQVRSGPSTTAPANAGSPAGEPAAEAPPPAESLAEAPPPAESTAEESPERAPAAAPQGAPERPIPVPATLLAVTRDGRVQLVRPSAVVVGRPPAR</sequence>
<dbReference type="AlphaFoldDB" id="Q0RKP5"/>
<dbReference type="EMBL" id="CT573213">
    <property type="protein sequence ID" value="CAJ61910.1"/>
    <property type="molecule type" value="Genomic_DNA"/>
</dbReference>
<dbReference type="KEGG" id="fal:FRAAL3266"/>
<dbReference type="STRING" id="326424.FRAAL3266"/>
<reference evidence="2 3" key="1">
    <citation type="journal article" date="2007" name="Genome Res.">
        <title>Genome characteristics of facultatively symbiotic Frankia sp. strains reflect host range and host plant biogeography.</title>
        <authorList>
            <person name="Normand P."/>
            <person name="Lapierre P."/>
            <person name="Tisa L.S."/>
            <person name="Gogarten J.P."/>
            <person name="Alloisio N."/>
            <person name="Bagnarol E."/>
            <person name="Bassi C.A."/>
            <person name="Berry A.M."/>
            <person name="Bickhart D.M."/>
            <person name="Choisne N."/>
            <person name="Couloux A."/>
            <person name="Cournoyer B."/>
            <person name="Cruveiller S."/>
            <person name="Daubin V."/>
            <person name="Demange N."/>
            <person name="Francino M.P."/>
            <person name="Goltsman E."/>
            <person name="Huang Y."/>
            <person name="Kopp O.R."/>
            <person name="Labarre L."/>
            <person name="Lapidus A."/>
            <person name="Lavire C."/>
            <person name="Marechal J."/>
            <person name="Martinez M."/>
            <person name="Mastronunzio J.E."/>
            <person name="Mullin B.C."/>
            <person name="Niemann J."/>
            <person name="Pujic P."/>
            <person name="Rawnsley T."/>
            <person name="Rouy Z."/>
            <person name="Schenowitz C."/>
            <person name="Sellstedt A."/>
            <person name="Tavares F."/>
            <person name="Tomkins J.P."/>
            <person name="Vallenet D."/>
            <person name="Valverde C."/>
            <person name="Wall L.G."/>
            <person name="Wang Y."/>
            <person name="Medigue C."/>
            <person name="Benson D.R."/>
        </authorList>
    </citation>
    <scope>NUCLEOTIDE SEQUENCE [LARGE SCALE GENOMIC DNA]</scope>
    <source>
        <strain evidence="3">DSM 45986 / CECT 9034 / ACN14a</strain>
    </source>
</reference>
<dbReference type="HOGENOM" id="CLU_537200_0_0_11"/>
<accession>Q0RKP5</accession>
<proteinExistence type="predicted"/>
<dbReference type="RefSeq" id="WP_011604415.1">
    <property type="nucleotide sequence ID" value="NC_008278.1"/>
</dbReference>
<feature type="region of interest" description="Disordered" evidence="1">
    <location>
        <begin position="73"/>
        <end position="149"/>
    </location>
</feature>